<dbReference type="EMBL" id="SNZH01000020">
    <property type="protein sequence ID" value="TDR38581.1"/>
    <property type="molecule type" value="Genomic_DNA"/>
</dbReference>
<dbReference type="AlphaFoldDB" id="A0A4R6YMF2"/>
<keyword evidence="2" id="KW-1185">Reference proteome</keyword>
<gene>
    <name evidence="1" type="ORF">DFR29_12082</name>
</gene>
<organism evidence="1 2">
    <name type="scientific">Tahibacter aquaticus</name>
    <dbReference type="NCBI Taxonomy" id="520092"/>
    <lineage>
        <taxon>Bacteria</taxon>
        <taxon>Pseudomonadati</taxon>
        <taxon>Pseudomonadota</taxon>
        <taxon>Gammaproteobacteria</taxon>
        <taxon>Lysobacterales</taxon>
        <taxon>Rhodanobacteraceae</taxon>
        <taxon>Tahibacter</taxon>
    </lineage>
</organism>
<sequence>MASYLIGYDLNKRGKDYSSLIEAIKKVGSDWWHCLDSTWIVKHDGPSTVIRDALAKFIDSDDELLVVRLTGEGAWRGFNDECSSWLTRNL</sequence>
<reference evidence="1 2" key="1">
    <citation type="submission" date="2019-03" db="EMBL/GenBank/DDBJ databases">
        <title>Genomic Encyclopedia of Type Strains, Phase IV (KMG-IV): sequencing the most valuable type-strain genomes for metagenomic binning, comparative biology and taxonomic classification.</title>
        <authorList>
            <person name="Goeker M."/>
        </authorList>
    </citation>
    <scope>NUCLEOTIDE SEQUENCE [LARGE SCALE GENOMIC DNA]</scope>
    <source>
        <strain evidence="1 2">DSM 21667</strain>
    </source>
</reference>
<proteinExistence type="predicted"/>
<dbReference type="Proteomes" id="UP000295293">
    <property type="component" value="Unassembled WGS sequence"/>
</dbReference>
<name>A0A4R6YMF2_9GAMM</name>
<protein>
    <recommendedName>
        <fullName evidence="3">SinR family protein</fullName>
    </recommendedName>
</protein>
<accession>A0A4R6YMF2</accession>
<dbReference type="RefSeq" id="WP_133821393.1">
    <property type="nucleotide sequence ID" value="NZ_SNZH01000020.1"/>
</dbReference>
<evidence type="ECO:0008006" key="3">
    <source>
        <dbReference type="Google" id="ProtNLM"/>
    </source>
</evidence>
<dbReference type="OrthoDB" id="2656750at2"/>
<evidence type="ECO:0000313" key="2">
    <source>
        <dbReference type="Proteomes" id="UP000295293"/>
    </source>
</evidence>
<comment type="caution">
    <text evidence="1">The sequence shown here is derived from an EMBL/GenBank/DDBJ whole genome shotgun (WGS) entry which is preliminary data.</text>
</comment>
<evidence type="ECO:0000313" key="1">
    <source>
        <dbReference type="EMBL" id="TDR38581.1"/>
    </source>
</evidence>